<organism evidence="6 7">
    <name type="scientific">Agaricus bisporus var. burnettii</name>
    <dbReference type="NCBI Taxonomy" id="192524"/>
    <lineage>
        <taxon>Eukaryota</taxon>
        <taxon>Fungi</taxon>
        <taxon>Dikarya</taxon>
        <taxon>Basidiomycota</taxon>
        <taxon>Agaricomycotina</taxon>
        <taxon>Agaricomycetes</taxon>
        <taxon>Agaricomycetidae</taxon>
        <taxon>Agaricales</taxon>
        <taxon>Agaricineae</taxon>
        <taxon>Agaricaceae</taxon>
        <taxon>Agaricus</taxon>
    </lineage>
</organism>
<reference evidence="6 7" key="1">
    <citation type="journal article" name="Sci. Rep.">
        <title>Telomere-to-telomere assembled and centromere annotated genomes of the two main subspecies of the button mushroom Agaricus bisporus reveal especially polymorphic chromosome ends.</title>
        <authorList>
            <person name="Sonnenberg A.S.M."/>
            <person name="Sedaghat-Telgerd N."/>
            <person name="Lavrijssen B."/>
            <person name="Ohm R.A."/>
            <person name="Hendrickx P.M."/>
            <person name="Scholtmeijer K."/>
            <person name="Baars J.J.P."/>
            <person name="van Peer A."/>
        </authorList>
    </citation>
    <scope>NUCLEOTIDE SEQUENCE [LARGE SCALE GENOMIC DNA]</scope>
    <source>
        <strain evidence="6 7">H119_p4</strain>
    </source>
</reference>
<evidence type="ECO:0000256" key="1">
    <source>
        <dbReference type="ARBA" id="ARBA00006217"/>
    </source>
</evidence>
<dbReference type="EMBL" id="JABXXO010000001">
    <property type="protein sequence ID" value="KAF7784588.1"/>
    <property type="molecule type" value="Genomic_DNA"/>
</dbReference>
<protein>
    <recommendedName>
        <fullName evidence="5">Carbonic anhydrase</fullName>
        <ecNumber evidence="5">4.2.1.1</ecNumber>
    </recommendedName>
    <alternativeName>
        <fullName evidence="5">Carbonate dehydratase</fullName>
    </alternativeName>
</protein>
<feature type="binding site" evidence="4">
    <location>
        <position position="91"/>
    </location>
    <ligand>
        <name>Zn(2+)</name>
        <dbReference type="ChEBI" id="CHEBI:29105"/>
    </ligand>
</feature>
<dbReference type="SMART" id="SM00947">
    <property type="entry name" value="Pro_CA"/>
    <property type="match status" value="1"/>
</dbReference>
<dbReference type="Proteomes" id="UP000629468">
    <property type="component" value="Unassembled WGS sequence"/>
</dbReference>
<evidence type="ECO:0000256" key="2">
    <source>
        <dbReference type="ARBA" id="ARBA00022723"/>
    </source>
</evidence>
<dbReference type="PANTHER" id="PTHR43175:SF3">
    <property type="entry name" value="CARBON DISULFIDE HYDROLASE"/>
    <property type="match status" value="1"/>
</dbReference>
<dbReference type="GO" id="GO:0008270">
    <property type="term" value="F:zinc ion binding"/>
    <property type="evidence" value="ECO:0007669"/>
    <property type="project" value="UniProtKB-UniRule"/>
</dbReference>
<dbReference type="CDD" id="cd03379">
    <property type="entry name" value="beta_CA_cladeD"/>
    <property type="match status" value="1"/>
</dbReference>
<comment type="function">
    <text evidence="5">Reversible hydration of carbon dioxide.</text>
</comment>
<name>A0A8H7FB64_AGABI</name>
<dbReference type="SUPFAM" id="SSF53056">
    <property type="entry name" value="beta-carbonic anhydrase, cab"/>
    <property type="match status" value="1"/>
</dbReference>
<comment type="caution">
    <text evidence="6">The sequence shown here is derived from an EMBL/GenBank/DDBJ whole genome shotgun (WGS) entry which is preliminary data.</text>
</comment>
<comment type="similarity">
    <text evidence="1 5">Belongs to the beta-class carbonic anhydrase family.</text>
</comment>
<dbReference type="InterPro" id="IPR036874">
    <property type="entry name" value="Carbonic_anhydrase_sf"/>
</dbReference>
<proteinExistence type="inferred from homology"/>
<dbReference type="EC" id="4.2.1.1" evidence="5"/>
<dbReference type="OMA" id="AIFTCMD"/>
<feature type="binding site" evidence="4">
    <location>
        <position position="38"/>
    </location>
    <ligand>
        <name>Zn(2+)</name>
        <dbReference type="ChEBI" id="CHEBI:29105"/>
    </ligand>
</feature>
<gene>
    <name evidence="6" type="ORF">Agabi119p4_753</name>
</gene>
<comment type="catalytic activity">
    <reaction evidence="5">
        <text>hydrogencarbonate + H(+) = CO2 + H2O</text>
        <dbReference type="Rhea" id="RHEA:10748"/>
        <dbReference type="ChEBI" id="CHEBI:15377"/>
        <dbReference type="ChEBI" id="CHEBI:15378"/>
        <dbReference type="ChEBI" id="CHEBI:16526"/>
        <dbReference type="ChEBI" id="CHEBI:17544"/>
        <dbReference type="EC" id="4.2.1.1"/>
    </reaction>
</comment>
<dbReference type="GO" id="GO:0004089">
    <property type="term" value="F:carbonate dehydratase activity"/>
    <property type="evidence" value="ECO:0007669"/>
    <property type="project" value="UniProtKB-UniRule"/>
</dbReference>
<dbReference type="Pfam" id="PF00484">
    <property type="entry name" value="Pro_CA"/>
    <property type="match status" value="1"/>
</dbReference>
<evidence type="ECO:0000313" key="7">
    <source>
        <dbReference type="Proteomes" id="UP000629468"/>
    </source>
</evidence>
<feature type="binding site" evidence="4">
    <location>
        <position position="88"/>
    </location>
    <ligand>
        <name>Zn(2+)</name>
        <dbReference type="ChEBI" id="CHEBI:29105"/>
    </ligand>
</feature>
<evidence type="ECO:0000313" key="6">
    <source>
        <dbReference type="EMBL" id="KAF7784588.1"/>
    </source>
</evidence>
<comment type="cofactor">
    <cofactor evidence="4">
        <name>Zn(2+)</name>
        <dbReference type="ChEBI" id="CHEBI:29105"/>
    </cofactor>
    <text evidence="4">Binds 1 zinc ion per subunit.</text>
</comment>
<accession>A0A8H7FB64</accession>
<dbReference type="Gene3D" id="3.40.1050.10">
    <property type="entry name" value="Carbonic anhydrase"/>
    <property type="match status" value="1"/>
</dbReference>
<evidence type="ECO:0000256" key="3">
    <source>
        <dbReference type="ARBA" id="ARBA00022833"/>
    </source>
</evidence>
<keyword evidence="2 4" id="KW-0479">Metal-binding</keyword>
<dbReference type="InterPro" id="IPR001765">
    <property type="entry name" value="Carbonic_anhydrase"/>
</dbReference>
<feature type="binding site" evidence="4">
    <location>
        <position position="36"/>
    </location>
    <ligand>
        <name>Zn(2+)</name>
        <dbReference type="ChEBI" id="CHEBI:29105"/>
    </ligand>
</feature>
<evidence type="ECO:0000256" key="4">
    <source>
        <dbReference type="PIRSR" id="PIRSR601765-1"/>
    </source>
</evidence>
<keyword evidence="3 4" id="KW-0862">Zinc</keyword>
<dbReference type="AlphaFoldDB" id="A0A8H7FB64"/>
<evidence type="ECO:0000256" key="5">
    <source>
        <dbReference type="RuleBase" id="RU003956"/>
    </source>
</evidence>
<keyword evidence="5" id="KW-0456">Lyase</keyword>
<sequence>MSVHKDFIAGNEEYSASFDRGQLGLPPAKKLIVLTCMDARIDPLSHLGLNLGDCHVIRNAGGRARDSIRSIVVSQRLLGTREIAVFHHVGCGMLTFTSDQLRGIIKDAQPQNTEVADAVNNMDFLEFSSLEESVKDDVRFLKENPLLLKETTITGWIYDVTTAKVKQIVEA</sequence>
<dbReference type="PANTHER" id="PTHR43175">
    <property type="entry name" value="CARBONIC ANHYDRASE"/>
    <property type="match status" value="1"/>
</dbReference>